<feature type="chain" id="PRO_5024406587" evidence="2">
    <location>
        <begin position="28"/>
        <end position="122"/>
    </location>
</feature>
<name>A0A5R9IH81_9GAMM</name>
<feature type="compositionally biased region" description="Gly residues" evidence="1">
    <location>
        <begin position="103"/>
        <end position="114"/>
    </location>
</feature>
<keyword evidence="4" id="KW-1185">Reference proteome</keyword>
<evidence type="ECO:0000313" key="4">
    <source>
        <dbReference type="Proteomes" id="UP000307790"/>
    </source>
</evidence>
<evidence type="ECO:0000313" key="3">
    <source>
        <dbReference type="EMBL" id="TLU64875.1"/>
    </source>
</evidence>
<proteinExistence type="predicted"/>
<dbReference type="EMBL" id="VCBC01000009">
    <property type="protein sequence ID" value="TLU64875.1"/>
    <property type="molecule type" value="Genomic_DNA"/>
</dbReference>
<keyword evidence="2" id="KW-0732">Signal</keyword>
<comment type="caution">
    <text evidence="3">The sequence shown here is derived from an EMBL/GenBank/DDBJ whole genome shotgun (WGS) entry which is preliminary data.</text>
</comment>
<feature type="compositionally biased region" description="Basic and acidic residues" evidence="1">
    <location>
        <begin position="50"/>
        <end position="82"/>
    </location>
</feature>
<dbReference type="OrthoDB" id="9990716at2"/>
<gene>
    <name evidence="3" type="ORF">FE810_10490</name>
</gene>
<feature type="region of interest" description="Disordered" evidence="1">
    <location>
        <begin position="29"/>
        <end position="122"/>
    </location>
</feature>
<evidence type="ECO:0000256" key="2">
    <source>
        <dbReference type="SAM" id="SignalP"/>
    </source>
</evidence>
<dbReference type="RefSeq" id="WP_138320011.1">
    <property type="nucleotide sequence ID" value="NZ_VCBC01000009.1"/>
</dbReference>
<protein>
    <submittedName>
        <fullName evidence="3">Uncharacterized protein</fullName>
    </submittedName>
</protein>
<accession>A0A5R9IH81</accession>
<reference evidence="3 4" key="1">
    <citation type="submission" date="2019-05" db="EMBL/GenBank/DDBJ databases">
        <title>Genome sequences of Thalassotalea litorea 1K03283.</title>
        <authorList>
            <person name="Zhang D."/>
        </authorList>
    </citation>
    <scope>NUCLEOTIDE SEQUENCE [LARGE SCALE GENOMIC DNA]</scope>
    <source>
        <strain evidence="3 4">MCCC 1K03283</strain>
    </source>
</reference>
<evidence type="ECO:0000256" key="1">
    <source>
        <dbReference type="SAM" id="MobiDB-lite"/>
    </source>
</evidence>
<dbReference type="Proteomes" id="UP000307790">
    <property type="component" value="Unassembled WGS sequence"/>
</dbReference>
<dbReference type="AlphaFoldDB" id="A0A5R9IH81"/>
<sequence>MSVLKSIKISHLPAIFLCVIFAVNAQAQEQNEPQTPVTAEAKTSAVSSEETVKPADKKASAATDNSKEAVKKQPQPDERTAQEKIAQNRRALNLSPPKAPKSLGGGNGNGGLGSGQITVSSN</sequence>
<feature type="signal peptide" evidence="2">
    <location>
        <begin position="1"/>
        <end position="27"/>
    </location>
</feature>
<organism evidence="3 4">
    <name type="scientific">Thalassotalea litorea</name>
    <dbReference type="NCBI Taxonomy" id="2020715"/>
    <lineage>
        <taxon>Bacteria</taxon>
        <taxon>Pseudomonadati</taxon>
        <taxon>Pseudomonadota</taxon>
        <taxon>Gammaproteobacteria</taxon>
        <taxon>Alteromonadales</taxon>
        <taxon>Colwelliaceae</taxon>
        <taxon>Thalassotalea</taxon>
    </lineage>
</organism>